<dbReference type="OrthoDB" id="2581931at2759"/>
<proteinExistence type="predicted"/>
<protein>
    <submittedName>
        <fullName evidence="2">Uncharacterized protein</fullName>
    </submittedName>
</protein>
<evidence type="ECO:0000256" key="1">
    <source>
        <dbReference type="SAM" id="MobiDB-lite"/>
    </source>
</evidence>
<feature type="compositionally biased region" description="Basic residues" evidence="1">
    <location>
        <begin position="93"/>
        <end position="105"/>
    </location>
</feature>
<evidence type="ECO:0000313" key="2">
    <source>
        <dbReference type="EMBL" id="TFK29887.1"/>
    </source>
</evidence>
<dbReference type="AlphaFoldDB" id="A0A5C3LAJ9"/>
<reference evidence="2 3" key="1">
    <citation type="journal article" date="2019" name="Nat. Ecol. Evol.">
        <title>Megaphylogeny resolves global patterns of mushroom evolution.</title>
        <authorList>
            <person name="Varga T."/>
            <person name="Krizsan K."/>
            <person name="Foldi C."/>
            <person name="Dima B."/>
            <person name="Sanchez-Garcia M."/>
            <person name="Sanchez-Ramirez S."/>
            <person name="Szollosi G.J."/>
            <person name="Szarkandi J.G."/>
            <person name="Papp V."/>
            <person name="Albert L."/>
            <person name="Andreopoulos W."/>
            <person name="Angelini C."/>
            <person name="Antonin V."/>
            <person name="Barry K.W."/>
            <person name="Bougher N.L."/>
            <person name="Buchanan P."/>
            <person name="Buyck B."/>
            <person name="Bense V."/>
            <person name="Catcheside P."/>
            <person name="Chovatia M."/>
            <person name="Cooper J."/>
            <person name="Damon W."/>
            <person name="Desjardin D."/>
            <person name="Finy P."/>
            <person name="Geml J."/>
            <person name="Haridas S."/>
            <person name="Hughes K."/>
            <person name="Justo A."/>
            <person name="Karasinski D."/>
            <person name="Kautmanova I."/>
            <person name="Kiss B."/>
            <person name="Kocsube S."/>
            <person name="Kotiranta H."/>
            <person name="LaButti K.M."/>
            <person name="Lechner B.E."/>
            <person name="Liimatainen K."/>
            <person name="Lipzen A."/>
            <person name="Lukacs Z."/>
            <person name="Mihaltcheva S."/>
            <person name="Morgado L.N."/>
            <person name="Niskanen T."/>
            <person name="Noordeloos M.E."/>
            <person name="Ohm R.A."/>
            <person name="Ortiz-Santana B."/>
            <person name="Ovrebo C."/>
            <person name="Racz N."/>
            <person name="Riley R."/>
            <person name="Savchenko A."/>
            <person name="Shiryaev A."/>
            <person name="Soop K."/>
            <person name="Spirin V."/>
            <person name="Szebenyi C."/>
            <person name="Tomsovsky M."/>
            <person name="Tulloss R.E."/>
            <person name="Uehling J."/>
            <person name="Grigoriev I.V."/>
            <person name="Vagvolgyi C."/>
            <person name="Papp T."/>
            <person name="Martin F.M."/>
            <person name="Miettinen O."/>
            <person name="Hibbett D.S."/>
            <person name="Nagy L.G."/>
        </authorList>
    </citation>
    <scope>NUCLEOTIDE SEQUENCE [LARGE SCALE GENOMIC DNA]</scope>
    <source>
        <strain evidence="2 3">CBS 121175</strain>
    </source>
</reference>
<feature type="region of interest" description="Disordered" evidence="1">
    <location>
        <begin position="1"/>
        <end position="129"/>
    </location>
</feature>
<dbReference type="Proteomes" id="UP000307440">
    <property type="component" value="Unassembled WGS sequence"/>
</dbReference>
<keyword evidence="3" id="KW-1185">Reference proteome</keyword>
<organism evidence="2 3">
    <name type="scientific">Coprinopsis marcescibilis</name>
    <name type="common">Agaric fungus</name>
    <name type="synonym">Psathyrella marcescibilis</name>
    <dbReference type="NCBI Taxonomy" id="230819"/>
    <lineage>
        <taxon>Eukaryota</taxon>
        <taxon>Fungi</taxon>
        <taxon>Dikarya</taxon>
        <taxon>Basidiomycota</taxon>
        <taxon>Agaricomycotina</taxon>
        <taxon>Agaricomycetes</taxon>
        <taxon>Agaricomycetidae</taxon>
        <taxon>Agaricales</taxon>
        <taxon>Agaricineae</taxon>
        <taxon>Psathyrellaceae</taxon>
        <taxon>Coprinopsis</taxon>
    </lineage>
</organism>
<gene>
    <name evidence="2" type="ORF">FA15DRAFT_699466</name>
</gene>
<feature type="compositionally biased region" description="Polar residues" evidence="1">
    <location>
        <begin position="1"/>
        <end position="10"/>
    </location>
</feature>
<accession>A0A5C3LAJ9</accession>
<dbReference type="EMBL" id="ML210147">
    <property type="protein sequence ID" value="TFK29887.1"/>
    <property type="molecule type" value="Genomic_DNA"/>
</dbReference>
<name>A0A5C3LAJ9_COPMA</name>
<sequence length="129" mass="13852">MSLNDKSMMSESAKGAVYPGIANPTSANDISGSGVHSKPNFAEHPSSQGASQHHEHEGPPHHPHKHRGGVIEARPGIIETTNIEPLHKLTPFHPHHRPQHHKKRSGNQVPKSSKSPSSNAAGAESMYGH</sequence>
<evidence type="ECO:0000313" key="3">
    <source>
        <dbReference type="Proteomes" id="UP000307440"/>
    </source>
</evidence>